<dbReference type="InterPro" id="IPR002571">
    <property type="entry name" value="HrcA"/>
</dbReference>
<protein>
    <recommendedName>
        <fullName evidence="5">Heat-inducible transcription repressor HrcA</fullName>
    </recommendedName>
</protein>
<keyword evidence="4 5" id="KW-0804">Transcription</keyword>
<evidence type="ECO:0000259" key="6">
    <source>
        <dbReference type="Pfam" id="PF01628"/>
    </source>
</evidence>
<keyword evidence="1 5" id="KW-0678">Repressor</keyword>
<sequence length="337" mass="35812">MSEPRKLEVLRAIVEDYVHSREPVGSKALVERHRLGVSSATIRNDMAALEEEGLIVAPHTSSGRIPTDKGYRLFVDQISSVKPLSAAERRAIAVLLDGSTDLDDVLERTVRTLAQLTNQVALVQYPRSAKTTVRHIEFVSLGPRQVLLVLILASGKVEQSVIDVGVPVGETMLAGLRQAFLAGVHGVSVGNLSAALGLVPATVPVEEQDVADKLAHGLAQLAQAAREDRIVLAGTANLARSNGDFPLSIGPVLDALEEQVVLLRLLEQMAQDSLGMAVSIGRENTHTSLAEASVVATSYGAGENAKLGVVGPTRMDYPNTMSSVRAVARYLSRILAG</sequence>
<evidence type="ECO:0000313" key="9">
    <source>
        <dbReference type="Proteomes" id="UP000479226"/>
    </source>
</evidence>
<dbReference type="Proteomes" id="UP000479226">
    <property type="component" value="Unassembled WGS sequence"/>
</dbReference>
<proteinExistence type="inferred from homology"/>
<comment type="function">
    <text evidence="5">Negative regulator of class I heat shock genes (grpE-dnaK-dnaJ and groELS operons). Prevents heat-shock induction of these operons.</text>
</comment>
<evidence type="ECO:0000256" key="3">
    <source>
        <dbReference type="ARBA" id="ARBA00023016"/>
    </source>
</evidence>
<evidence type="ECO:0000256" key="1">
    <source>
        <dbReference type="ARBA" id="ARBA00022491"/>
    </source>
</evidence>
<dbReference type="HAMAP" id="MF_00081">
    <property type="entry name" value="HrcA"/>
    <property type="match status" value="1"/>
</dbReference>
<keyword evidence="3 5" id="KW-0346">Stress response</keyword>
<reference evidence="8 9" key="1">
    <citation type="submission" date="2020-02" db="EMBL/GenBank/DDBJ databases">
        <title>Genome sequence of the type strain DSM 27180 of Arthrobacter silviterrae.</title>
        <authorList>
            <person name="Gao J."/>
            <person name="Sun J."/>
        </authorList>
    </citation>
    <scope>NUCLEOTIDE SEQUENCE [LARGE SCALE GENOMIC DNA]</scope>
    <source>
        <strain evidence="8 9">DSM 27180</strain>
    </source>
</reference>
<accession>A0ABX0DI94</accession>
<dbReference type="SUPFAM" id="SSF46785">
    <property type="entry name" value="Winged helix' DNA-binding domain"/>
    <property type="match status" value="1"/>
</dbReference>
<feature type="domain" description="HTH deoR-type" evidence="7">
    <location>
        <begin position="17"/>
        <end position="56"/>
    </location>
</feature>
<dbReference type="InterPro" id="IPR023120">
    <property type="entry name" value="WHTH_transcript_rep_HrcA_IDD"/>
</dbReference>
<dbReference type="Gene3D" id="1.10.10.10">
    <property type="entry name" value="Winged helix-like DNA-binding domain superfamily/Winged helix DNA-binding domain"/>
    <property type="match status" value="1"/>
</dbReference>
<dbReference type="InterPro" id="IPR001034">
    <property type="entry name" value="DeoR_HTH"/>
</dbReference>
<evidence type="ECO:0000256" key="2">
    <source>
        <dbReference type="ARBA" id="ARBA00023015"/>
    </source>
</evidence>
<dbReference type="EMBL" id="JAAKZI010000039">
    <property type="protein sequence ID" value="NGN85150.1"/>
    <property type="molecule type" value="Genomic_DNA"/>
</dbReference>
<dbReference type="InterPro" id="IPR029016">
    <property type="entry name" value="GAF-like_dom_sf"/>
</dbReference>
<dbReference type="NCBIfam" id="TIGR00331">
    <property type="entry name" value="hrcA"/>
    <property type="match status" value="1"/>
</dbReference>
<keyword evidence="9" id="KW-1185">Reference proteome</keyword>
<dbReference type="Pfam" id="PF01628">
    <property type="entry name" value="HrcA"/>
    <property type="match status" value="1"/>
</dbReference>
<gene>
    <name evidence="5 8" type="primary">hrcA</name>
    <name evidence="8" type="ORF">G6N77_17025</name>
</gene>
<dbReference type="InterPro" id="IPR036390">
    <property type="entry name" value="WH_DNA-bd_sf"/>
</dbReference>
<keyword evidence="2 5" id="KW-0805">Transcription regulation</keyword>
<dbReference type="Gene3D" id="3.30.450.40">
    <property type="match status" value="1"/>
</dbReference>
<evidence type="ECO:0000256" key="4">
    <source>
        <dbReference type="ARBA" id="ARBA00023163"/>
    </source>
</evidence>
<feature type="domain" description="Heat-inducible transcription repressor HrcA C-terminal" evidence="6">
    <location>
        <begin position="103"/>
        <end position="321"/>
    </location>
</feature>
<dbReference type="Pfam" id="PF08220">
    <property type="entry name" value="HTH_DeoR"/>
    <property type="match status" value="1"/>
</dbReference>
<dbReference type="RefSeq" id="WP_165183362.1">
    <property type="nucleotide sequence ID" value="NZ_JAAKZI010000039.1"/>
</dbReference>
<organism evidence="8 9">
    <name type="scientific">Arthrobacter silviterrae</name>
    <dbReference type="NCBI Taxonomy" id="2026658"/>
    <lineage>
        <taxon>Bacteria</taxon>
        <taxon>Bacillati</taxon>
        <taxon>Actinomycetota</taxon>
        <taxon>Actinomycetes</taxon>
        <taxon>Micrococcales</taxon>
        <taxon>Micrococcaceae</taxon>
        <taxon>Arthrobacter</taxon>
    </lineage>
</organism>
<evidence type="ECO:0000259" key="7">
    <source>
        <dbReference type="Pfam" id="PF08220"/>
    </source>
</evidence>
<name>A0ABX0DI94_9MICC</name>
<dbReference type="PANTHER" id="PTHR34824">
    <property type="entry name" value="HEAT-INDUCIBLE TRANSCRIPTION REPRESSOR HRCA"/>
    <property type="match status" value="1"/>
</dbReference>
<comment type="caution">
    <text evidence="8">The sequence shown here is derived from an EMBL/GenBank/DDBJ whole genome shotgun (WGS) entry which is preliminary data.</text>
</comment>
<dbReference type="InterPro" id="IPR021153">
    <property type="entry name" value="HrcA_C"/>
</dbReference>
<evidence type="ECO:0000313" key="8">
    <source>
        <dbReference type="EMBL" id="NGN85150.1"/>
    </source>
</evidence>
<dbReference type="PIRSF" id="PIRSF005485">
    <property type="entry name" value="HrcA"/>
    <property type="match status" value="1"/>
</dbReference>
<dbReference type="Gene3D" id="3.30.390.60">
    <property type="entry name" value="Heat-inducible transcription repressor hrca homolog, domain 3"/>
    <property type="match status" value="1"/>
</dbReference>
<comment type="similarity">
    <text evidence="5">Belongs to the HrcA family.</text>
</comment>
<dbReference type="SUPFAM" id="SSF55781">
    <property type="entry name" value="GAF domain-like"/>
    <property type="match status" value="1"/>
</dbReference>
<evidence type="ECO:0000256" key="5">
    <source>
        <dbReference type="HAMAP-Rule" id="MF_00081"/>
    </source>
</evidence>
<dbReference type="InterPro" id="IPR036388">
    <property type="entry name" value="WH-like_DNA-bd_sf"/>
</dbReference>
<dbReference type="PANTHER" id="PTHR34824:SF1">
    <property type="entry name" value="HEAT-INDUCIBLE TRANSCRIPTION REPRESSOR HRCA"/>
    <property type="match status" value="1"/>
</dbReference>